<keyword evidence="1" id="KW-0472">Membrane</keyword>
<accession>A0A9W7WE72</accession>
<protein>
    <submittedName>
        <fullName evidence="2">Uncharacterized protein</fullName>
    </submittedName>
</protein>
<name>A0A9W7WE72_TRIRA</name>
<proteinExistence type="predicted"/>
<dbReference type="EMBL" id="JAFHDT010000021">
    <property type="protein sequence ID" value="KAI7794553.1"/>
    <property type="molecule type" value="Genomic_DNA"/>
</dbReference>
<feature type="non-terminal residue" evidence="2">
    <location>
        <position position="1"/>
    </location>
</feature>
<sequence length="170" mass="18449">LTGVENVKVEGKTVTLIFNTSELAPVRKVTLQAAENGRIVSRNCSLEEKMSGCKDVTSPRIIAHIGHENVSVVIRNFTARDAVGYTLQAVGNEVKNKSFNLTNEPLKMNSSTETPPLTTAPFSRNIVKIVLSVVGGVVVVVVVLLAVICIKFKKTVKKEQRLDFIATTTV</sequence>
<evidence type="ECO:0000313" key="2">
    <source>
        <dbReference type="EMBL" id="KAI7794553.1"/>
    </source>
</evidence>
<evidence type="ECO:0000256" key="1">
    <source>
        <dbReference type="SAM" id="Phobius"/>
    </source>
</evidence>
<gene>
    <name evidence="2" type="ORF">IRJ41_015354</name>
</gene>
<dbReference type="InterPro" id="IPR013783">
    <property type="entry name" value="Ig-like_fold"/>
</dbReference>
<keyword evidence="1" id="KW-1133">Transmembrane helix</keyword>
<evidence type="ECO:0000313" key="3">
    <source>
        <dbReference type="Proteomes" id="UP001059041"/>
    </source>
</evidence>
<organism evidence="2 3">
    <name type="scientific">Triplophysa rosa</name>
    <name type="common">Cave loach</name>
    <dbReference type="NCBI Taxonomy" id="992332"/>
    <lineage>
        <taxon>Eukaryota</taxon>
        <taxon>Metazoa</taxon>
        <taxon>Chordata</taxon>
        <taxon>Craniata</taxon>
        <taxon>Vertebrata</taxon>
        <taxon>Euteleostomi</taxon>
        <taxon>Actinopterygii</taxon>
        <taxon>Neopterygii</taxon>
        <taxon>Teleostei</taxon>
        <taxon>Ostariophysi</taxon>
        <taxon>Cypriniformes</taxon>
        <taxon>Nemacheilidae</taxon>
        <taxon>Triplophysa</taxon>
    </lineage>
</organism>
<dbReference type="AlphaFoldDB" id="A0A9W7WE72"/>
<dbReference type="Proteomes" id="UP001059041">
    <property type="component" value="Linkage Group LG21"/>
</dbReference>
<comment type="caution">
    <text evidence="2">The sequence shown here is derived from an EMBL/GenBank/DDBJ whole genome shotgun (WGS) entry which is preliminary data.</text>
</comment>
<reference evidence="2" key="1">
    <citation type="submission" date="2021-02" db="EMBL/GenBank/DDBJ databases">
        <title>Comparative genomics reveals that relaxation of natural selection precedes convergent phenotypic evolution of cavefish.</title>
        <authorList>
            <person name="Peng Z."/>
        </authorList>
    </citation>
    <scope>NUCLEOTIDE SEQUENCE</scope>
    <source>
        <tissue evidence="2">Muscle</tissue>
    </source>
</reference>
<dbReference type="Gene3D" id="2.60.40.10">
    <property type="entry name" value="Immunoglobulins"/>
    <property type="match status" value="1"/>
</dbReference>
<feature type="transmembrane region" description="Helical" evidence="1">
    <location>
        <begin position="129"/>
        <end position="152"/>
    </location>
</feature>
<keyword evidence="3" id="KW-1185">Reference proteome</keyword>
<keyword evidence="1" id="KW-0812">Transmembrane</keyword>